<dbReference type="EMBL" id="SRLO01000477">
    <property type="protein sequence ID" value="TNN54678.1"/>
    <property type="molecule type" value="Genomic_DNA"/>
</dbReference>
<feature type="region of interest" description="Disordered" evidence="1">
    <location>
        <begin position="81"/>
        <end position="109"/>
    </location>
</feature>
<accession>A0A4Z2GM34</accession>
<dbReference type="AlphaFoldDB" id="A0A4Z2GM34"/>
<proteinExistence type="predicted"/>
<organism evidence="2 3">
    <name type="scientific">Liparis tanakae</name>
    <name type="common">Tanaka's snailfish</name>
    <dbReference type="NCBI Taxonomy" id="230148"/>
    <lineage>
        <taxon>Eukaryota</taxon>
        <taxon>Metazoa</taxon>
        <taxon>Chordata</taxon>
        <taxon>Craniata</taxon>
        <taxon>Vertebrata</taxon>
        <taxon>Euteleostomi</taxon>
        <taxon>Actinopterygii</taxon>
        <taxon>Neopterygii</taxon>
        <taxon>Teleostei</taxon>
        <taxon>Neoteleostei</taxon>
        <taxon>Acanthomorphata</taxon>
        <taxon>Eupercaria</taxon>
        <taxon>Perciformes</taxon>
        <taxon>Cottioidei</taxon>
        <taxon>Cottales</taxon>
        <taxon>Liparidae</taxon>
        <taxon>Liparis</taxon>
    </lineage>
</organism>
<evidence type="ECO:0000313" key="2">
    <source>
        <dbReference type="EMBL" id="TNN54678.1"/>
    </source>
</evidence>
<protein>
    <submittedName>
        <fullName evidence="2">Uncharacterized protein</fullName>
    </submittedName>
</protein>
<sequence length="109" mass="12302">MIGFSGVVHVTEEQFEGVEVKAQYLGRGAELSALLNESNNSFGYHCFEYVFRTLNWIRNMKGALACFHFSGVVVRAVVSGQREEEQHRRPAVQGNTDSQTRRAERTPPL</sequence>
<gene>
    <name evidence="2" type="ORF">EYF80_035081</name>
</gene>
<comment type="caution">
    <text evidence="2">The sequence shown here is derived from an EMBL/GenBank/DDBJ whole genome shotgun (WGS) entry which is preliminary data.</text>
</comment>
<dbReference type="Proteomes" id="UP000314294">
    <property type="component" value="Unassembled WGS sequence"/>
</dbReference>
<feature type="compositionally biased region" description="Basic and acidic residues" evidence="1">
    <location>
        <begin position="99"/>
        <end position="109"/>
    </location>
</feature>
<evidence type="ECO:0000256" key="1">
    <source>
        <dbReference type="SAM" id="MobiDB-lite"/>
    </source>
</evidence>
<evidence type="ECO:0000313" key="3">
    <source>
        <dbReference type="Proteomes" id="UP000314294"/>
    </source>
</evidence>
<name>A0A4Z2GM34_9TELE</name>
<keyword evidence="3" id="KW-1185">Reference proteome</keyword>
<reference evidence="2 3" key="1">
    <citation type="submission" date="2019-03" db="EMBL/GenBank/DDBJ databases">
        <title>First draft genome of Liparis tanakae, snailfish: a comprehensive survey of snailfish specific genes.</title>
        <authorList>
            <person name="Kim W."/>
            <person name="Song I."/>
            <person name="Jeong J.-H."/>
            <person name="Kim D."/>
            <person name="Kim S."/>
            <person name="Ryu S."/>
            <person name="Song J.Y."/>
            <person name="Lee S.K."/>
        </authorList>
    </citation>
    <scope>NUCLEOTIDE SEQUENCE [LARGE SCALE GENOMIC DNA]</scope>
    <source>
        <tissue evidence="2">Muscle</tissue>
    </source>
</reference>